<organism evidence="1 2">
    <name type="scientific">Dallia pectoralis</name>
    <name type="common">Alaska blackfish</name>
    <dbReference type="NCBI Taxonomy" id="75939"/>
    <lineage>
        <taxon>Eukaryota</taxon>
        <taxon>Metazoa</taxon>
        <taxon>Chordata</taxon>
        <taxon>Craniata</taxon>
        <taxon>Vertebrata</taxon>
        <taxon>Euteleostomi</taxon>
        <taxon>Actinopterygii</taxon>
        <taxon>Neopterygii</taxon>
        <taxon>Teleostei</taxon>
        <taxon>Protacanthopterygii</taxon>
        <taxon>Esociformes</taxon>
        <taxon>Umbridae</taxon>
        <taxon>Dallia</taxon>
    </lineage>
</organism>
<sequence>MICLKERRQAEKTAWEQSNTELAKNLFEVEEKVWQTVATQRQDEKERRQARASLLVLERLNSEAEQSGRPY</sequence>
<gene>
    <name evidence="1" type="ORF">DPEC_G00023110</name>
</gene>
<accession>A0ACC2HHN6</accession>
<evidence type="ECO:0000313" key="1">
    <source>
        <dbReference type="EMBL" id="KAJ8015145.1"/>
    </source>
</evidence>
<reference evidence="1" key="1">
    <citation type="submission" date="2021-05" db="EMBL/GenBank/DDBJ databases">
        <authorList>
            <person name="Pan Q."/>
            <person name="Jouanno E."/>
            <person name="Zahm M."/>
            <person name="Klopp C."/>
            <person name="Cabau C."/>
            <person name="Louis A."/>
            <person name="Berthelot C."/>
            <person name="Parey E."/>
            <person name="Roest Crollius H."/>
            <person name="Montfort J."/>
            <person name="Robinson-Rechavi M."/>
            <person name="Bouchez O."/>
            <person name="Lampietro C."/>
            <person name="Lopez Roques C."/>
            <person name="Donnadieu C."/>
            <person name="Postlethwait J."/>
            <person name="Bobe J."/>
            <person name="Dillon D."/>
            <person name="Chandos A."/>
            <person name="von Hippel F."/>
            <person name="Guiguen Y."/>
        </authorList>
    </citation>
    <scope>NUCLEOTIDE SEQUENCE</scope>
    <source>
        <strain evidence="1">YG-Jan2019</strain>
    </source>
</reference>
<comment type="caution">
    <text evidence="1">The sequence shown here is derived from an EMBL/GenBank/DDBJ whole genome shotgun (WGS) entry which is preliminary data.</text>
</comment>
<dbReference type="Proteomes" id="UP001157502">
    <property type="component" value="Chromosome 2"/>
</dbReference>
<proteinExistence type="predicted"/>
<protein>
    <submittedName>
        <fullName evidence="1">Uncharacterized protein</fullName>
    </submittedName>
</protein>
<evidence type="ECO:0000313" key="2">
    <source>
        <dbReference type="Proteomes" id="UP001157502"/>
    </source>
</evidence>
<keyword evidence="2" id="KW-1185">Reference proteome</keyword>
<dbReference type="EMBL" id="CM055729">
    <property type="protein sequence ID" value="KAJ8015145.1"/>
    <property type="molecule type" value="Genomic_DNA"/>
</dbReference>
<name>A0ACC2HHN6_DALPE</name>